<evidence type="ECO:0000313" key="2">
    <source>
        <dbReference type="EMBL" id="GGK11101.1"/>
    </source>
</evidence>
<dbReference type="GO" id="GO:0003677">
    <property type="term" value="F:DNA binding"/>
    <property type="evidence" value="ECO:0007669"/>
    <property type="project" value="UniProtKB-KW"/>
</dbReference>
<sequence>MFDAIAERNDQITACRDSRDEAKRAPVRGMRTVGPATMQRIRATLRVVLNTAIKRRLIDFNPASHVQLPSARSPKALVWTAERVKRWKDTGAVASPVMVWTPAQTGAFLDRAAAADDPLYHPVAHIGLRRGEACGLHRADLEAGHRAVADHPTRLGHPTPHTQDRQQ</sequence>
<dbReference type="Gene3D" id="1.10.150.130">
    <property type="match status" value="1"/>
</dbReference>
<dbReference type="EMBL" id="BMQB01000021">
    <property type="protein sequence ID" value="GGK11101.1"/>
    <property type="molecule type" value="Genomic_DNA"/>
</dbReference>
<evidence type="ECO:0000313" key="3">
    <source>
        <dbReference type="Proteomes" id="UP000649739"/>
    </source>
</evidence>
<protein>
    <submittedName>
        <fullName evidence="2">Uncharacterized protein</fullName>
    </submittedName>
</protein>
<proteinExistence type="predicted"/>
<dbReference type="InterPro" id="IPR011010">
    <property type="entry name" value="DNA_brk_join_enz"/>
</dbReference>
<name>A0A8J3BFT7_9ACTN</name>
<gene>
    <name evidence="2" type="ORF">GCM10010123_46340</name>
</gene>
<reference evidence="2" key="2">
    <citation type="submission" date="2020-09" db="EMBL/GenBank/DDBJ databases">
        <authorList>
            <person name="Sun Q."/>
            <person name="Ohkuma M."/>
        </authorList>
    </citation>
    <scope>NUCLEOTIDE SEQUENCE</scope>
    <source>
        <strain evidence="2">JCM 3090</strain>
    </source>
</reference>
<dbReference type="Proteomes" id="UP000649739">
    <property type="component" value="Unassembled WGS sequence"/>
</dbReference>
<dbReference type="InterPro" id="IPR010998">
    <property type="entry name" value="Integrase_recombinase_N"/>
</dbReference>
<accession>A0A8J3BFT7</accession>
<dbReference type="AlphaFoldDB" id="A0A8J3BFT7"/>
<dbReference type="SUPFAM" id="SSF56349">
    <property type="entry name" value="DNA breaking-rejoining enzymes"/>
    <property type="match status" value="1"/>
</dbReference>
<organism evidence="2 3">
    <name type="scientific">Pilimelia anulata</name>
    <dbReference type="NCBI Taxonomy" id="53371"/>
    <lineage>
        <taxon>Bacteria</taxon>
        <taxon>Bacillati</taxon>
        <taxon>Actinomycetota</taxon>
        <taxon>Actinomycetes</taxon>
        <taxon>Micromonosporales</taxon>
        <taxon>Micromonosporaceae</taxon>
        <taxon>Pilimelia</taxon>
    </lineage>
</organism>
<comment type="caution">
    <text evidence="2">The sequence shown here is derived from an EMBL/GenBank/DDBJ whole genome shotgun (WGS) entry which is preliminary data.</text>
</comment>
<reference evidence="2" key="1">
    <citation type="journal article" date="2014" name="Int. J. Syst. Evol. Microbiol.">
        <title>Complete genome sequence of Corynebacterium casei LMG S-19264T (=DSM 44701T), isolated from a smear-ripened cheese.</title>
        <authorList>
            <consortium name="US DOE Joint Genome Institute (JGI-PGF)"/>
            <person name="Walter F."/>
            <person name="Albersmeier A."/>
            <person name="Kalinowski J."/>
            <person name="Ruckert C."/>
        </authorList>
    </citation>
    <scope>NUCLEOTIDE SEQUENCE</scope>
    <source>
        <strain evidence="2">JCM 3090</strain>
    </source>
</reference>
<keyword evidence="1" id="KW-0238">DNA-binding</keyword>
<keyword evidence="3" id="KW-1185">Reference proteome</keyword>
<evidence type="ECO:0000256" key="1">
    <source>
        <dbReference type="ARBA" id="ARBA00023125"/>
    </source>
</evidence>